<keyword evidence="2" id="KW-1133">Transmembrane helix</keyword>
<name>A0A972FZG7_9GAMM</name>
<protein>
    <submittedName>
        <fullName evidence="3">Uncharacterized protein</fullName>
    </submittedName>
</protein>
<accession>A0A972FZG7</accession>
<evidence type="ECO:0000256" key="1">
    <source>
        <dbReference type="SAM" id="MobiDB-lite"/>
    </source>
</evidence>
<gene>
    <name evidence="3" type="ORF">HC757_12825</name>
</gene>
<keyword evidence="2" id="KW-0812">Transmembrane</keyword>
<organism evidence="3 4">
    <name type="scientific">Shewanella salipaludis</name>
    <dbReference type="NCBI Taxonomy" id="2723052"/>
    <lineage>
        <taxon>Bacteria</taxon>
        <taxon>Pseudomonadati</taxon>
        <taxon>Pseudomonadota</taxon>
        <taxon>Gammaproteobacteria</taxon>
        <taxon>Alteromonadales</taxon>
        <taxon>Shewanellaceae</taxon>
        <taxon>Shewanella</taxon>
    </lineage>
</organism>
<dbReference type="AlphaFoldDB" id="A0A972FZG7"/>
<feature type="transmembrane region" description="Helical" evidence="2">
    <location>
        <begin position="34"/>
        <end position="53"/>
    </location>
</feature>
<proteinExistence type="predicted"/>
<evidence type="ECO:0000256" key="2">
    <source>
        <dbReference type="SAM" id="Phobius"/>
    </source>
</evidence>
<keyword evidence="4" id="KW-1185">Reference proteome</keyword>
<dbReference type="EMBL" id="JAAXYH010000009">
    <property type="protein sequence ID" value="NMH66043.1"/>
    <property type="molecule type" value="Genomic_DNA"/>
</dbReference>
<evidence type="ECO:0000313" key="4">
    <source>
        <dbReference type="Proteomes" id="UP000737113"/>
    </source>
</evidence>
<evidence type="ECO:0000313" key="3">
    <source>
        <dbReference type="EMBL" id="NMH66043.1"/>
    </source>
</evidence>
<dbReference type="RefSeq" id="WP_169564776.1">
    <property type="nucleotide sequence ID" value="NZ_JAAXYH010000009.1"/>
</dbReference>
<keyword evidence="2" id="KW-0472">Membrane</keyword>
<reference evidence="3" key="1">
    <citation type="submission" date="2020-04" db="EMBL/GenBank/DDBJ databases">
        <title>Description of Shewanella salipaludis sp. nov., isolated from a salt marsh.</title>
        <authorList>
            <person name="Park S."/>
            <person name="Yoon J.-H."/>
        </authorList>
    </citation>
    <scope>NUCLEOTIDE SEQUENCE</scope>
    <source>
        <strain evidence="3">SHSM-M6</strain>
    </source>
</reference>
<comment type="caution">
    <text evidence="3">The sequence shown here is derived from an EMBL/GenBank/DDBJ whole genome shotgun (WGS) entry which is preliminary data.</text>
</comment>
<feature type="region of interest" description="Disordered" evidence="1">
    <location>
        <begin position="1"/>
        <end position="24"/>
    </location>
</feature>
<sequence length="54" mass="5967">MNQRLTGKPAQKAALPRNNPKPARPMIKINSTHHLVFLLAQSLADIIIIHGYAP</sequence>
<dbReference type="Proteomes" id="UP000737113">
    <property type="component" value="Unassembled WGS sequence"/>
</dbReference>